<comment type="similarity">
    <text evidence="2">Belongs to the metallo-beta-lactamase superfamily.</text>
</comment>
<evidence type="ECO:0000256" key="3">
    <source>
        <dbReference type="ARBA" id="ARBA00022723"/>
    </source>
</evidence>
<keyword evidence="3" id="KW-0479">Metal-binding</keyword>
<dbReference type="InterPro" id="IPR001279">
    <property type="entry name" value="Metallo-B-lactamas"/>
</dbReference>
<evidence type="ECO:0000256" key="2">
    <source>
        <dbReference type="ARBA" id="ARBA00007749"/>
    </source>
</evidence>
<dbReference type="GO" id="GO:0046872">
    <property type="term" value="F:metal ion binding"/>
    <property type="evidence" value="ECO:0007669"/>
    <property type="project" value="UniProtKB-KW"/>
</dbReference>
<dbReference type="EMBL" id="CP069812">
    <property type="protein sequence ID" value="QRQ95718.1"/>
    <property type="molecule type" value="Genomic_DNA"/>
</dbReference>
<keyword evidence="5" id="KW-0862">Zinc</keyword>
<dbReference type="SMART" id="SM00849">
    <property type="entry name" value="Lactamase_B"/>
    <property type="match status" value="1"/>
</dbReference>
<name>A0A976B9Y3_9BURK</name>
<evidence type="ECO:0000256" key="4">
    <source>
        <dbReference type="ARBA" id="ARBA00022801"/>
    </source>
</evidence>
<dbReference type="Proteomes" id="UP000623307">
    <property type="component" value="Chromosome 2"/>
</dbReference>
<proteinExistence type="inferred from homology"/>
<keyword evidence="4" id="KW-0378">Hydrolase</keyword>
<comment type="cofactor">
    <cofactor evidence="1">
        <name>Zn(2+)</name>
        <dbReference type="ChEBI" id="CHEBI:29105"/>
    </cofactor>
</comment>
<protein>
    <submittedName>
        <fullName evidence="7">N-acyl homoserine lactonase family protein</fullName>
    </submittedName>
</protein>
<reference evidence="7 10" key="2">
    <citation type="submission" date="2021-02" db="EMBL/GenBank/DDBJ databases">
        <title>Complete Genome Sequence of Cupriavidus oxalaticus Strain Ox1, a Soil Oxalate-Degrading Species.</title>
        <authorList>
            <person name="Palmieri F."/>
            <person name="Udriet P."/>
            <person name="Deuasquier M."/>
            <person name="Beaudoing E."/>
            <person name="Johnson S.L."/>
            <person name="Davenport K.W."/>
            <person name="Chain P.S."/>
            <person name="Bindschedler S."/>
            <person name="Junier P."/>
        </authorList>
    </citation>
    <scope>NUCLEOTIDE SEQUENCE [LARGE SCALE GENOMIC DNA]</scope>
    <source>
        <strain evidence="7 10">Ox1</strain>
    </source>
</reference>
<dbReference type="PANTHER" id="PTHR42978:SF7">
    <property type="entry name" value="METALLO-HYDROLASE RV2300C-RELATED"/>
    <property type="match status" value="1"/>
</dbReference>
<dbReference type="InterPro" id="IPR036866">
    <property type="entry name" value="RibonucZ/Hydroxyglut_hydro"/>
</dbReference>
<evidence type="ECO:0000259" key="6">
    <source>
        <dbReference type="SMART" id="SM00849"/>
    </source>
</evidence>
<dbReference type="InterPro" id="IPR051013">
    <property type="entry name" value="MBL_superfamily_lactonases"/>
</dbReference>
<dbReference type="OrthoDB" id="5443440at2"/>
<keyword evidence="10" id="KW-1185">Reference proteome</keyword>
<dbReference type="RefSeq" id="WP_063238964.1">
    <property type="nucleotide sequence ID" value="NZ_CP069810.1"/>
</dbReference>
<accession>A0A976B9Y3</accession>
<dbReference type="Pfam" id="PF00753">
    <property type="entry name" value="Lactamase_B"/>
    <property type="match status" value="1"/>
</dbReference>
<evidence type="ECO:0000313" key="10">
    <source>
        <dbReference type="Proteomes" id="UP000623307"/>
    </source>
</evidence>
<evidence type="ECO:0000313" key="7">
    <source>
        <dbReference type="EMBL" id="QRQ95718.1"/>
    </source>
</evidence>
<evidence type="ECO:0000313" key="8">
    <source>
        <dbReference type="EMBL" id="SPC12284.1"/>
    </source>
</evidence>
<dbReference type="SUPFAM" id="SSF56281">
    <property type="entry name" value="Metallo-hydrolase/oxidoreductase"/>
    <property type="match status" value="1"/>
</dbReference>
<dbReference type="GeneID" id="303491851"/>
<reference evidence="8 9" key="1">
    <citation type="submission" date="2018-01" db="EMBL/GenBank/DDBJ databases">
        <authorList>
            <person name="Clerissi C."/>
        </authorList>
    </citation>
    <scope>NUCLEOTIDE SEQUENCE [LARGE SCALE GENOMIC DNA]</scope>
    <source>
        <strain evidence="8">Cupriavidus oxalaticus LMG 2235</strain>
    </source>
</reference>
<dbReference type="GO" id="GO:0016787">
    <property type="term" value="F:hydrolase activity"/>
    <property type="evidence" value="ECO:0007669"/>
    <property type="project" value="UniProtKB-KW"/>
</dbReference>
<evidence type="ECO:0000256" key="5">
    <source>
        <dbReference type="ARBA" id="ARBA00022833"/>
    </source>
</evidence>
<dbReference type="EMBL" id="OGUS01000114">
    <property type="protein sequence ID" value="SPC12284.1"/>
    <property type="molecule type" value="Genomic_DNA"/>
</dbReference>
<feature type="domain" description="Metallo-beta-lactamase" evidence="6">
    <location>
        <begin position="40"/>
        <end position="240"/>
    </location>
</feature>
<dbReference type="Proteomes" id="UP000256862">
    <property type="component" value="Chromosome CO2235"/>
</dbReference>
<sequence>MNGAELPRYEVLALKYATRPARRAANFLGGDPHDAPMPLDYYIWVVRDAQRLYLIDTGFGQDMADKRHRTLLRTPVEALALVGVAPQDVREIVITHLHNDHVGTFDAWPQARFHLQDAEMAYATGRHMCCGTHNRPYEPDHVAGMIRLVYRDRVVFHDGDAEIGPGISVHRIGGHTAGMQAVRVHTARGWVVLASDASHFYEHFEKGRCFPLVFHVGDVFQGYARLQALADSPEHIVPGHDPEVLCRYRPASPELAGIAARLDLPPAAGAPG</sequence>
<dbReference type="AlphaFoldDB" id="A0A976B9Y3"/>
<organism evidence="8 9">
    <name type="scientific">Cupriavidus oxalaticus</name>
    <dbReference type="NCBI Taxonomy" id="96344"/>
    <lineage>
        <taxon>Bacteria</taxon>
        <taxon>Pseudomonadati</taxon>
        <taxon>Pseudomonadota</taxon>
        <taxon>Betaproteobacteria</taxon>
        <taxon>Burkholderiales</taxon>
        <taxon>Burkholderiaceae</taxon>
        <taxon>Cupriavidus</taxon>
    </lineage>
</organism>
<dbReference type="Gene3D" id="3.60.15.10">
    <property type="entry name" value="Ribonuclease Z/Hydroxyacylglutathione hydrolase-like"/>
    <property type="match status" value="1"/>
</dbReference>
<evidence type="ECO:0000313" key="9">
    <source>
        <dbReference type="Proteomes" id="UP000256862"/>
    </source>
</evidence>
<dbReference type="CDD" id="cd07729">
    <property type="entry name" value="AHL_lactonase_MBL-fold"/>
    <property type="match status" value="1"/>
</dbReference>
<dbReference type="PANTHER" id="PTHR42978">
    <property type="entry name" value="QUORUM-QUENCHING LACTONASE YTNP-RELATED-RELATED"/>
    <property type="match status" value="1"/>
</dbReference>
<evidence type="ECO:0000256" key="1">
    <source>
        <dbReference type="ARBA" id="ARBA00001947"/>
    </source>
</evidence>
<gene>
    <name evidence="8" type="ORF">CO2235_140085</name>
    <name evidence="7" type="ORF">JTE92_20040</name>
</gene>